<gene>
    <name evidence="1" type="ordered locus">Cyan7425_4754</name>
</gene>
<dbReference type="AlphaFoldDB" id="B8HM52"/>
<proteinExistence type="predicted"/>
<accession>B8HM52</accession>
<reference evidence="1" key="1">
    <citation type="submission" date="2009-01" db="EMBL/GenBank/DDBJ databases">
        <title>Complete sequence of chromosome Cyanothece sp. PCC 7425.</title>
        <authorList>
            <consortium name="US DOE Joint Genome Institute"/>
            <person name="Lucas S."/>
            <person name="Copeland A."/>
            <person name="Lapidus A."/>
            <person name="Glavina del Rio T."/>
            <person name="Dalin E."/>
            <person name="Tice H."/>
            <person name="Bruce D."/>
            <person name="Goodwin L."/>
            <person name="Pitluck S."/>
            <person name="Sims D."/>
            <person name="Meineke L."/>
            <person name="Brettin T."/>
            <person name="Detter J.C."/>
            <person name="Han C."/>
            <person name="Larimer F."/>
            <person name="Land M."/>
            <person name="Hauser L."/>
            <person name="Kyrpides N."/>
            <person name="Ovchinnikova G."/>
            <person name="Liberton M."/>
            <person name="Stoeckel J."/>
            <person name="Banerjee A."/>
            <person name="Singh A."/>
            <person name="Page L."/>
            <person name="Sato H."/>
            <person name="Zhao L."/>
            <person name="Sherman L."/>
            <person name="Pakrasi H."/>
            <person name="Richardson P."/>
        </authorList>
    </citation>
    <scope>NUCLEOTIDE SEQUENCE</scope>
    <source>
        <strain evidence="1">PCC 7425</strain>
    </source>
</reference>
<dbReference type="HOGENOM" id="CLU_2751045_0_0_3"/>
<name>B8HM52_CYAP4</name>
<sequence>MAALSNSPSNNKLLERIQGILHRTPGGKPTTFFLARSSSELGLSSNFLDRSSLKVDREVPEVFIEVGGFF</sequence>
<evidence type="ECO:0000313" key="1">
    <source>
        <dbReference type="EMBL" id="ACL47059.1"/>
    </source>
</evidence>
<organism evidence="1">
    <name type="scientific">Cyanothece sp. (strain PCC 7425 / ATCC 29141)</name>
    <dbReference type="NCBI Taxonomy" id="395961"/>
    <lineage>
        <taxon>Bacteria</taxon>
        <taxon>Bacillati</taxon>
        <taxon>Cyanobacteriota</taxon>
        <taxon>Cyanophyceae</taxon>
        <taxon>Gomontiellales</taxon>
        <taxon>Cyanothecaceae</taxon>
        <taxon>Cyanothece</taxon>
    </lineage>
</organism>
<protein>
    <submittedName>
        <fullName evidence="1">Uncharacterized protein</fullName>
    </submittedName>
</protein>
<dbReference type="KEGG" id="cyn:Cyan7425_4754"/>
<dbReference type="EMBL" id="CP001344">
    <property type="protein sequence ID" value="ACL47059.1"/>
    <property type="molecule type" value="Genomic_DNA"/>
</dbReference>